<protein>
    <submittedName>
        <fullName evidence="2">Uncharacterized protein</fullName>
    </submittedName>
</protein>
<feature type="compositionally biased region" description="Pro residues" evidence="1">
    <location>
        <begin position="176"/>
        <end position="186"/>
    </location>
</feature>
<gene>
    <name evidence="2" type="ORF">PIB30_064381</name>
</gene>
<evidence type="ECO:0000256" key="1">
    <source>
        <dbReference type="SAM" id="MobiDB-lite"/>
    </source>
</evidence>
<dbReference type="InterPro" id="IPR004252">
    <property type="entry name" value="Probable_transposase_24"/>
</dbReference>
<dbReference type="EMBL" id="JASCZI010000627">
    <property type="protein sequence ID" value="MED6112737.1"/>
    <property type="molecule type" value="Genomic_DNA"/>
</dbReference>
<comment type="caution">
    <text evidence="2">The sequence shown here is derived from an EMBL/GenBank/DDBJ whole genome shotgun (WGS) entry which is preliminary data.</text>
</comment>
<feature type="region of interest" description="Disordered" evidence="1">
    <location>
        <begin position="1"/>
        <end position="20"/>
    </location>
</feature>
<proteinExistence type="predicted"/>
<feature type="region of interest" description="Disordered" evidence="1">
    <location>
        <begin position="165"/>
        <end position="188"/>
    </location>
</feature>
<dbReference type="Proteomes" id="UP001341840">
    <property type="component" value="Unassembled WGS sequence"/>
</dbReference>
<evidence type="ECO:0000313" key="2">
    <source>
        <dbReference type="EMBL" id="MED6112737.1"/>
    </source>
</evidence>
<dbReference type="Pfam" id="PF03004">
    <property type="entry name" value="Transposase_24"/>
    <property type="match status" value="1"/>
</dbReference>
<reference evidence="2 3" key="1">
    <citation type="journal article" date="2023" name="Plants (Basel)">
        <title>Bridging the Gap: Combining Genomics and Transcriptomics Approaches to Understand Stylosanthes scabra, an Orphan Legume from the Brazilian Caatinga.</title>
        <authorList>
            <person name="Ferreira-Neto J.R.C."/>
            <person name="da Silva M.D."/>
            <person name="Binneck E."/>
            <person name="de Melo N.F."/>
            <person name="da Silva R.H."/>
            <person name="de Melo A.L.T.M."/>
            <person name="Pandolfi V."/>
            <person name="Bustamante F.O."/>
            <person name="Brasileiro-Vidal A.C."/>
            <person name="Benko-Iseppon A.M."/>
        </authorList>
    </citation>
    <scope>NUCLEOTIDE SEQUENCE [LARGE SCALE GENOMIC DNA]</scope>
    <source>
        <tissue evidence="2">Leaves</tissue>
    </source>
</reference>
<name>A0ABU6QMI8_9FABA</name>
<organism evidence="2 3">
    <name type="scientific">Stylosanthes scabra</name>
    <dbReference type="NCBI Taxonomy" id="79078"/>
    <lineage>
        <taxon>Eukaryota</taxon>
        <taxon>Viridiplantae</taxon>
        <taxon>Streptophyta</taxon>
        <taxon>Embryophyta</taxon>
        <taxon>Tracheophyta</taxon>
        <taxon>Spermatophyta</taxon>
        <taxon>Magnoliopsida</taxon>
        <taxon>eudicotyledons</taxon>
        <taxon>Gunneridae</taxon>
        <taxon>Pentapetalae</taxon>
        <taxon>rosids</taxon>
        <taxon>fabids</taxon>
        <taxon>Fabales</taxon>
        <taxon>Fabaceae</taxon>
        <taxon>Papilionoideae</taxon>
        <taxon>50 kb inversion clade</taxon>
        <taxon>dalbergioids sensu lato</taxon>
        <taxon>Dalbergieae</taxon>
        <taxon>Pterocarpus clade</taxon>
        <taxon>Stylosanthes</taxon>
    </lineage>
</organism>
<evidence type="ECO:0000313" key="3">
    <source>
        <dbReference type="Proteomes" id="UP001341840"/>
    </source>
</evidence>
<accession>A0ABU6QMI8</accession>
<sequence length="202" mass="22287">MCKVNRASSKGGCLHTGGSATIPKTRARMTRSLDRPPTDPELFRETHRWKRDISIVEKRADDLLTEFFVNFEQATQHVQEEGDESVGTVDPNKNRVYGAGGFFSSSLCTSGYGGSSTPATSTHIGPASPEVVDLIDQAEEHMRRMEEMQRQMAVFYNHLRHGSNATVGGLGSSTAPPLPPRPPPQQPNILQLMMMTTTRMRS</sequence>
<keyword evidence="3" id="KW-1185">Reference proteome</keyword>